<dbReference type="GO" id="GO:0016020">
    <property type="term" value="C:membrane"/>
    <property type="evidence" value="ECO:0007669"/>
    <property type="project" value="InterPro"/>
</dbReference>
<dbReference type="GO" id="GO:0005524">
    <property type="term" value="F:ATP binding"/>
    <property type="evidence" value="ECO:0007669"/>
    <property type="project" value="UniProtKB-KW"/>
</dbReference>
<keyword evidence="5 11" id="KW-0067">ATP-binding</keyword>
<accession>A0A5S5AGX7</accession>
<evidence type="ECO:0000256" key="6">
    <source>
        <dbReference type="ARBA" id="ARBA00023004"/>
    </source>
</evidence>
<dbReference type="InterPro" id="IPR003593">
    <property type="entry name" value="AAA+_ATPase"/>
</dbReference>
<keyword evidence="2" id="KW-1003">Cell membrane</keyword>
<proteinExistence type="predicted"/>
<dbReference type="SMART" id="SM00382">
    <property type="entry name" value="AAA"/>
    <property type="match status" value="1"/>
</dbReference>
<keyword evidence="12" id="KW-1185">Reference proteome</keyword>
<comment type="caution">
    <text evidence="11">The sequence shown here is derived from an EMBL/GenBank/DDBJ whole genome shotgun (WGS) entry which is preliminary data.</text>
</comment>
<dbReference type="PROSITE" id="PS00211">
    <property type="entry name" value="ABC_TRANSPORTER_1"/>
    <property type="match status" value="1"/>
</dbReference>
<evidence type="ECO:0000256" key="9">
    <source>
        <dbReference type="ARBA" id="ARBA00066388"/>
    </source>
</evidence>
<dbReference type="Pfam" id="PF00005">
    <property type="entry name" value="ABC_tran"/>
    <property type="match status" value="1"/>
</dbReference>
<evidence type="ECO:0000256" key="1">
    <source>
        <dbReference type="ARBA" id="ARBA00022448"/>
    </source>
</evidence>
<keyword evidence="8" id="KW-0472">Membrane</keyword>
<dbReference type="PROSITE" id="PS50893">
    <property type="entry name" value="ABC_TRANSPORTER_2"/>
    <property type="match status" value="1"/>
</dbReference>
<dbReference type="Gene3D" id="3.40.50.300">
    <property type="entry name" value="P-loop containing nucleotide triphosphate hydrolases"/>
    <property type="match status" value="1"/>
</dbReference>
<evidence type="ECO:0000256" key="8">
    <source>
        <dbReference type="ARBA" id="ARBA00023136"/>
    </source>
</evidence>
<dbReference type="EC" id="7.6.2.9" evidence="9"/>
<dbReference type="InterPro" id="IPR017871">
    <property type="entry name" value="ABC_transporter-like_CS"/>
</dbReference>
<gene>
    <name evidence="11" type="ORF">LZ11_02180</name>
</gene>
<evidence type="ECO:0000256" key="4">
    <source>
        <dbReference type="ARBA" id="ARBA00022741"/>
    </source>
</evidence>
<sequence length="225" mass="25194">MFLEVENISFQYPNSPDYVLKNFTLTVPKGITLAIWGESGSGKSTALRLISGLEIPQQGRIKISGKIMVDHNTFVPPEKRGIGMVFQDYALFPHMTVARNILFGLNKMPAEAKKVRLQEILALVDLKGFEHRYPYELSGGQQQRVALARAIAPKPHLLLLDEPFSNLDSSLKTKIRQELKTIIVQTGITTVFVTHDREDVKCIADIVVILQKGRIMEIGNPSELL</sequence>
<dbReference type="GO" id="GO:0016887">
    <property type="term" value="F:ATP hydrolysis activity"/>
    <property type="evidence" value="ECO:0007669"/>
    <property type="project" value="InterPro"/>
</dbReference>
<keyword evidence="7" id="KW-0406">Ion transport</keyword>
<dbReference type="InterPro" id="IPR050093">
    <property type="entry name" value="ABC_SmlMolc_Importer"/>
</dbReference>
<dbReference type="AlphaFoldDB" id="A0A5S5AGX7"/>
<protein>
    <recommendedName>
        <fullName evidence="9">ABC-type quaternary amine transporter</fullName>
        <ecNumber evidence="9">7.6.2.9</ecNumber>
    </recommendedName>
</protein>
<evidence type="ECO:0000256" key="2">
    <source>
        <dbReference type="ARBA" id="ARBA00022475"/>
    </source>
</evidence>
<dbReference type="PANTHER" id="PTHR42781">
    <property type="entry name" value="SPERMIDINE/PUTRESCINE IMPORT ATP-BINDING PROTEIN POTA"/>
    <property type="match status" value="1"/>
</dbReference>
<evidence type="ECO:0000313" key="11">
    <source>
        <dbReference type="EMBL" id="TYP49254.1"/>
    </source>
</evidence>
<dbReference type="GO" id="GO:0015408">
    <property type="term" value="F:ABC-type ferric iron transporter activity"/>
    <property type="evidence" value="ECO:0007669"/>
    <property type="project" value="InterPro"/>
</dbReference>
<keyword evidence="4" id="KW-0547">Nucleotide-binding</keyword>
<reference evidence="11 12" key="1">
    <citation type="submission" date="2019-07" db="EMBL/GenBank/DDBJ databases">
        <title>Genomic Encyclopedia of Type Strains, Phase I: the one thousand microbial genomes (KMG-I) project.</title>
        <authorList>
            <person name="Kyrpides N."/>
        </authorList>
    </citation>
    <scope>NUCLEOTIDE SEQUENCE [LARGE SCALE GENOMIC DNA]</scope>
    <source>
        <strain evidence="11 12">DSM 16647</strain>
    </source>
</reference>
<evidence type="ECO:0000256" key="5">
    <source>
        <dbReference type="ARBA" id="ARBA00022840"/>
    </source>
</evidence>
<evidence type="ECO:0000313" key="12">
    <source>
        <dbReference type="Proteomes" id="UP000322294"/>
    </source>
</evidence>
<dbReference type="RefSeq" id="WP_222927250.1">
    <property type="nucleotide sequence ID" value="NZ_VNHO01000032.1"/>
</dbReference>
<dbReference type="InterPro" id="IPR003439">
    <property type="entry name" value="ABC_transporter-like_ATP-bd"/>
</dbReference>
<evidence type="ECO:0000259" key="10">
    <source>
        <dbReference type="PROSITE" id="PS50893"/>
    </source>
</evidence>
<evidence type="ECO:0000256" key="3">
    <source>
        <dbReference type="ARBA" id="ARBA00022496"/>
    </source>
</evidence>
<dbReference type="GO" id="GO:0015418">
    <property type="term" value="F:ABC-type quaternary ammonium compound transporting activity"/>
    <property type="evidence" value="ECO:0007669"/>
    <property type="project" value="UniProtKB-EC"/>
</dbReference>
<keyword evidence="6" id="KW-0408">Iron</keyword>
<dbReference type="SUPFAM" id="SSF52540">
    <property type="entry name" value="P-loop containing nucleoside triphosphate hydrolases"/>
    <property type="match status" value="1"/>
</dbReference>
<organism evidence="11 12">
    <name type="scientific">Thermosediminibacter litoriperuensis</name>
    <dbReference type="NCBI Taxonomy" id="291989"/>
    <lineage>
        <taxon>Bacteria</taxon>
        <taxon>Bacillati</taxon>
        <taxon>Bacillota</taxon>
        <taxon>Clostridia</taxon>
        <taxon>Thermosediminibacterales</taxon>
        <taxon>Thermosediminibacteraceae</taxon>
        <taxon>Thermosediminibacter</taxon>
    </lineage>
</organism>
<dbReference type="PANTHER" id="PTHR42781:SF4">
    <property type="entry name" value="SPERMIDINE_PUTRESCINE IMPORT ATP-BINDING PROTEIN POTA"/>
    <property type="match status" value="1"/>
</dbReference>
<keyword evidence="3" id="KW-0410">Iron transport</keyword>
<feature type="domain" description="ABC transporter" evidence="10">
    <location>
        <begin position="3"/>
        <end position="225"/>
    </location>
</feature>
<dbReference type="InterPro" id="IPR027417">
    <property type="entry name" value="P-loop_NTPase"/>
</dbReference>
<dbReference type="Proteomes" id="UP000322294">
    <property type="component" value="Unassembled WGS sequence"/>
</dbReference>
<keyword evidence="1" id="KW-0813">Transport</keyword>
<dbReference type="EMBL" id="VNHO01000032">
    <property type="protein sequence ID" value="TYP49254.1"/>
    <property type="molecule type" value="Genomic_DNA"/>
</dbReference>
<name>A0A5S5AGX7_9FIRM</name>
<evidence type="ECO:0000256" key="7">
    <source>
        <dbReference type="ARBA" id="ARBA00023065"/>
    </source>
</evidence>
<dbReference type="FunFam" id="3.40.50.300:FF:000425">
    <property type="entry name" value="Probable ABC transporter, ATP-binding subunit"/>
    <property type="match status" value="1"/>
</dbReference>
<dbReference type="InterPro" id="IPR015853">
    <property type="entry name" value="ABC_transpr_FbpC"/>
</dbReference>
<dbReference type="CDD" id="cd03259">
    <property type="entry name" value="ABC_Carb_Solutes_like"/>
    <property type="match status" value="1"/>
</dbReference>